<dbReference type="EMBL" id="CP031194">
    <property type="protein sequence ID" value="AXG78122.1"/>
    <property type="molecule type" value="Genomic_DNA"/>
</dbReference>
<dbReference type="Gene3D" id="3.30.565.10">
    <property type="entry name" value="Histidine kinase-like ATPase, C-terminal domain"/>
    <property type="match status" value="1"/>
</dbReference>
<dbReference type="InterPro" id="IPR003594">
    <property type="entry name" value="HATPase_dom"/>
</dbReference>
<keyword evidence="4" id="KW-1185">Reference proteome</keyword>
<evidence type="ECO:0000313" key="4">
    <source>
        <dbReference type="Proteomes" id="UP000253868"/>
    </source>
</evidence>
<dbReference type="InterPro" id="IPR036890">
    <property type="entry name" value="HATPase_C_sf"/>
</dbReference>
<dbReference type="CDD" id="cd16936">
    <property type="entry name" value="HATPase_RsbW-like"/>
    <property type="match status" value="1"/>
</dbReference>
<accession>A0A345HN48</accession>
<evidence type="ECO:0000259" key="2">
    <source>
        <dbReference type="Pfam" id="PF13581"/>
    </source>
</evidence>
<dbReference type="PANTHER" id="PTHR35526">
    <property type="entry name" value="ANTI-SIGMA-F FACTOR RSBW-RELATED"/>
    <property type="match status" value="1"/>
</dbReference>
<dbReference type="AlphaFoldDB" id="A0A345HN48"/>
<dbReference type="Pfam" id="PF13581">
    <property type="entry name" value="HATPase_c_2"/>
    <property type="match status" value="1"/>
</dbReference>
<keyword evidence="3" id="KW-0547">Nucleotide-binding</keyword>
<keyword evidence="1" id="KW-0418">Kinase</keyword>
<name>A0A345HN48_9ACTN</name>
<dbReference type="InterPro" id="IPR050267">
    <property type="entry name" value="Anti-sigma-factor_SerPK"/>
</dbReference>
<keyword evidence="3" id="KW-0067">ATP-binding</keyword>
<evidence type="ECO:0000256" key="1">
    <source>
        <dbReference type="ARBA" id="ARBA00022527"/>
    </source>
</evidence>
<dbReference type="OrthoDB" id="4251531at2"/>
<evidence type="ECO:0000313" key="3">
    <source>
        <dbReference type="EMBL" id="AXG78122.1"/>
    </source>
</evidence>
<dbReference type="GO" id="GO:0004674">
    <property type="term" value="F:protein serine/threonine kinase activity"/>
    <property type="evidence" value="ECO:0007669"/>
    <property type="project" value="UniProtKB-KW"/>
</dbReference>
<keyword evidence="1" id="KW-0808">Transferase</keyword>
<dbReference type="GO" id="GO:0005524">
    <property type="term" value="F:ATP binding"/>
    <property type="evidence" value="ECO:0007669"/>
    <property type="project" value="UniProtKB-KW"/>
</dbReference>
<dbReference type="Proteomes" id="UP000253868">
    <property type="component" value="Chromosome"/>
</dbReference>
<feature type="domain" description="Histidine kinase/HSP90-like ATPase" evidence="2">
    <location>
        <begin position="10"/>
        <end position="121"/>
    </location>
</feature>
<sequence>MVRRWKRHARSVGLARAELRKALALWGLSSVEEAAVLVLSELVTNAVRHAHVPAGREVETRFLALPGGGVRLEVHDACSRRPEVQDASPGACAGRGLLIVEAVADSWGVAGRDGVGKAVWAVVSG</sequence>
<gene>
    <name evidence="3" type="ORF">DVK44_10850</name>
</gene>
<organism evidence="3 4">
    <name type="scientific">Streptomyces paludis</name>
    <dbReference type="NCBI Taxonomy" id="2282738"/>
    <lineage>
        <taxon>Bacteria</taxon>
        <taxon>Bacillati</taxon>
        <taxon>Actinomycetota</taxon>
        <taxon>Actinomycetes</taxon>
        <taxon>Kitasatosporales</taxon>
        <taxon>Streptomycetaceae</taxon>
        <taxon>Streptomyces</taxon>
    </lineage>
</organism>
<dbReference type="PANTHER" id="PTHR35526:SF3">
    <property type="entry name" value="ANTI-SIGMA-F FACTOR RSBW"/>
    <property type="match status" value="1"/>
</dbReference>
<dbReference type="SUPFAM" id="SSF55874">
    <property type="entry name" value="ATPase domain of HSP90 chaperone/DNA topoisomerase II/histidine kinase"/>
    <property type="match status" value="1"/>
</dbReference>
<keyword evidence="1" id="KW-0723">Serine/threonine-protein kinase</keyword>
<dbReference type="KEGG" id="spad:DVK44_10850"/>
<protein>
    <submittedName>
        <fullName evidence="3">ATP-binding protein</fullName>
    </submittedName>
</protein>
<proteinExistence type="predicted"/>
<reference evidence="4" key="1">
    <citation type="submission" date="2018-07" db="EMBL/GenBank/DDBJ databases">
        <authorList>
            <person name="Zhao J."/>
        </authorList>
    </citation>
    <scope>NUCLEOTIDE SEQUENCE [LARGE SCALE GENOMIC DNA]</scope>
    <source>
        <strain evidence="4">GSSD-12</strain>
    </source>
</reference>